<gene>
    <name evidence="2" type="ORF">HAX54_042924</name>
</gene>
<evidence type="ECO:0000256" key="1">
    <source>
        <dbReference type="SAM" id="MobiDB-lite"/>
    </source>
</evidence>
<accession>A0ABS8SMK3</accession>
<organism evidence="2 3">
    <name type="scientific">Datura stramonium</name>
    <name type="common">Jimsonweed</name>
    <name type="synonym">Common thornapple</name>
    <dbReference type="NCBI Taxonomy" id="4076"/>
    <lineage>
        <taxon>Eukaryota</taxon>
        <taxon>Viridiplantae</taxon>
        <taxon>Streptophyta</taxon>
        <taxon>Embryophyta</taxon>
        <taxon>Tracheophyta</taxon>
        <taxon>Spermatophyta</taxon>
        <taxon>Magnoliopsida</taxon>
        <taxon>eudicotyledons</taxon>
        <taxon>Gunneridae</taxon>
        <taxon>Pentapetalae</taxon>
        <taxon>asterids</taxon>
        <taxon>lamiids</taxon>
        <taxon>Solanales</taxon>
        <taxon>Solanaceae</taxon>
        <taxon>Solanoideae</taxon>
        <taxon>Datureae</taxon>
        <taxon>Datura</taxon>
    </lineage>
</organism>
<comment type="caution">
    <text evidence="2">The sequence shown here is derived from an EMBL/GenBank/DDBJ whole genome shotgun (WGS) entry which is preliminary data.</text>
</comment>
<dbReference type="Proteomes" id="UP000823775">
    <property type="component" value="Unassembled WGS sequence"/>
</dbReference>
<evidence type="ECO:0000313" key="2">
    <source>
        <dbReference type="EMBL" id="MCD7460122.1"/>
    </source>
</evidence>
<dbReference type="EMBL" id="JACEIK010000637">
    <property type="protein sequence ID" value="MCD7460122.1"/>
    <property type="molecule type" value="Genomic_DNA"/>
</dbReference>
<reference evidence="2 3" key="1">
    <citation type="journal article" date="2021" name="BMC Genomics">
        <title>Datura genome reveals duplications of psychoactive alkaloid biosynthetic genes and high mutation rate following tissue culture.</title>
        <authorList>
            <person name="Rajewski A."/>
            <person name="Carter-House D."/>
            <person name="Stajich J."/>
            <person name="Litt A."/>
        </authorList>
    </citation>
    <scope>NUCLEOTIDE SEQUENCE [LARGE SCALE GENOMIC DNA]</scope>
    <source>
        <strain evidence="2">AR-01</strain>
    </source>
</reference>
<protein>
    <submittedName>
        <fullName evidence="2">Uncharacterized protein</fullName>
    </submittedName>
</protein>
<feature type="region of interest" description="Disordered" evidence="1">
    <location>
        <begin position="1"/>
        <end position="38"/>
    </location>
</feature>
<sequence>MEELKIPFEIEQESTQHSNKKDEVNEKNKRKRRQSSNVVDDSWLPARWKILRDIAKMINSQSYRAPGVRKIFRSKKQALEYIEEQKLTEAERGEKSLEDIIREAQVGETLNKLVFLKV</sequence>
<name>A0ABS8SMK3_DATST</name>
<keyword evidence="3" id="KW-1185">Reference proteome</keyword>
<proteinExistence type="predicted"/>
<evidence type="ECO:0000313" key="3">
    <source>
        <dbReference type="Proteomes" id="UP000823775"/>
    </source>
</evidence>